<sequence>MESTRPDPCSIVGLLVTKPDFKSSFKSGDVIEIEFISAPEVTTIDEINLTISWEGKAHILDTNVTLTPPGQRTYTLRYTLPEGLKPDARYSVGIGSLWMAQSCTFPINEPKWGLTITTPGIDQYYKSGGHVVVKWEDPYNLYQDLKFQFIKICTFNSIENLVWTSVLARDVSISSGRYIVKLPENLPVHKGYTIGFRVIRDDRNEDYYTCPFSVI</sequence>
<reference evidence="1" key="1">
    <citation type="submission" date="2021-06" db="EMBL/GenBank/DDBJ databases">
        <authorList>
            <person name="Kallberg Y."/>
            <person name="Tangrot J."/>
            <person name="Rosling A."/>
        </authorList>
    </citation>
    <scope>NUCLEOTIDE SEQUENCE</scope>
    <source>
        <strain evidence="1">CL551</strain>
    </source>
</reference>
<gene>
    <name evidence="1" type="ORF">AMORRO_LOCUS4599</name>
</gene>
<evidence type="ECO:0000313" key="1">
    <source>
        <dbReference type="EMBL" id="CAG8529434.1"/>
    </source>
</evidence>
<dbReference type="Proteomes" id="UP000789342">
    <property type="component" value="Unassembled WGS sequence"/>
</dbReference>
<dbReference type="EMBL" id="CAJVPV010002545">
    <property type="protein sequence ID" value="CAG8529434.1"/>
    <property type="molecule type" value="Genomic_DNA"/>
</dbReference>
<accession>A0A9N9AH99</accession>
<comment type="caution">
    <text evidence="1">The sequence shown here is derived from an EMBL/GenBank/DDBJ whole genome shotgun (WGS) entry which is preliminary data.</text>
</comment>
<dbReference type="AlphaFoldDB" id="A0A9N9AH99"/>
<name>A0A9N9AH99_9GLOM</name>
<proteinExistence type="predicted"/>
<keyword evidence="2" id="KW-1185">Reference proteome</keyword>
<protein>
    <submittedName>
        <fullName evidence="1">16055_t:CDS:1</fullName>
    </submittedName>
</protein>
<organism evidence="1 2">
    <name type="scientific">Acaulospora morrowiae</name>
    <dbReference type="NCBI Taxonomy" id="94023"/>
    <lineage>
        <taxon>Eukaryota</taxon>
        <taxon>Fungi</taxon>
        <taxon>Fungi incertae sedis</taxon>
        <taxon>Mucoromycota</taxon>
        <taxon>Glomeromycotina</taxon>
        <taxon>Glomeromycetes</taxon>
        <taxon>Diversisporales</taxon>
        <taxon>Acaulosporaceae</taxon>
        <taxon>Acaulospora</taxon>
    </lineage>
</organism>
<evidence type="ECO:0000313" key="2">
    <source>
        <dbReference type="Proteomes" id="UP000789342"/>
    </source>
</evidence>
<dbReference type="OrthoDB" id="10360279at2759"/>